<reference evidence="1" key="1">
    <citation type="submission" date="2020-07" db="EMBL/GenBank/DDBJ databases">
        <title>A long reads based de novo assembly of the rainbow trout Arlee double haploid line genome.</title>
        <authorList>
            <person name="Gao G."/>
            <person name="Palti Y."/>
        </authorList>
    </citation>
    <scope>NUCLEOTIDE SEQUENCE [LARGE SCALE GENOMIC DNA]</scope>
</reference>
<dbReference type="PANTHER" id="PTHR14241:SF28">
    <property type="entry name" value="INTERFERON-INDUCED PROTEIN 44-LIKE"/>
    <property type="match status" value="1"/>
</dbReference>
<dbReference type="GeneTree" id="ENSGT00940000165866"/>
<reference evidence="1" key="2">
    <citation type="submission" date="2025-08" db="UniProtKB">
        <authorList>
            <consortium name="Ensembl"/>
        </authorList>
    </citation>
    <scope>IDENTIFICATION</scope>
</reference>
<evidence type="ECO:0008006" key="3">
    <source>
        <dbReference type="Google" id="ProtNLM"/>
    </source>
</evidence>
<dbReference type="SUPFAM" id="SSF52540">
    <property type="entry name" value="P-loop containing nucleoside triphosphate hydrolases"/>
    <property type="match status" value="1"/>
</dbReference>
<dbReference type="Proteomes" id="UP000694395">
    <property type="component" value="Chromosome 1"/>
</dbReference>
<dbReference type="PANTHER" id="PTHR14241">
    <property type="entry name" value="INTERFERON-INDUCED PROTEIN 44"/>
    <property type="match status" value="1"/>
</dbReference>
<dbReference type="Ensembl" id="ENSOMYT00000153989.1">
    <property type="protein sequence ID" value="ENSOMYP00000129096.1"/>
    <property type="gene ID" value="ENSOMYG00000060530.1"/>
</dbReference>
<dbReference type="GO" id="GO:0006955">
    <property type="term" value="P:immune response"/>
    <property type="evidence" value="ECO:0007669"/>
    <property type="project" value="TreeGrafter"/>
</dbReference>
<organism evidence="1 2">
    <name type="scientific">Oncorhynchus mykiss</name>
    <name type="common">Rainbow trout</name>
    <name type="synonym">Salmo gairdneri</name>
    <dbReference type="NCBI Taxonomy" id="8022"/>
    <lineage>
        <taxon>Eukaryota</taxon>
        <taxon>Metazoa</taxon>
        <taxon>Chordata</taxon>
        <taxon>Craniata</taxon>
        <taxon>Vertebrata</taxon>
        <taxon>Euteleostomi</taxon>
        <taxon>Actinopterygii</taxon>
        <taxon>Neopterygii</taxon>
        <taxon>Teleostei</taxon>
        <taxon>Protacanthopterygii</taxon>
        <taxon>Salmoniformes</taxon>
        <taxon>Salmonidae</taxon>
        <taxon>Salmoninae</taxon>
        <taxon>Oncorhynchus</taxon>
    </lineage>
</organism>
<evidence type="ECO:0000313" key="1">
    <source>
        <dbReference type="Ensembl" id="ENSOMYP00000129096.1"/>
    </source>
</evidence>
<reference evidence="1" key="3">
    <citation type="submission" date="2025-09" db="UniProtKB">
        <authorList>
            <consortium name="Ensembl"/>
        </authorList>
    </citation>
    <scope>IDENTIFICATION</scope>
</reference>
<accession>A0A8K9X796</accession>
<protein>
    <recommendedName>
        <fullName evidence="3">G domain-containing protein</fullName>
    </recommendedName>
</protein>
<name>A0A8K9X796_ONCMY</name>
<dbReference type="AlphaFoldDB" id="A0A8K9X796"/>
<proteinExistence type="predicted"/>
<sequence>MAQISPKRERFHRETLMESISSYKPDCEALSEARVLLLGTVGVGKSSFISSVQSVFTGRFTNCFGHILQLFNIRGQSPEQPTALVLCDVMGLGDGETAGLTLHDTLAIIKGHAPEGHKVHEGERTQVPPVCVRQRASIGIMVVGTVVNSVSQQCVKQMCFVGVHQVALLTQLDKVRVVQALLGMSTSYIVPVKNYSSELDVDENTDIYIYLQNNIWEIGNDYCCLFRAPVLEFYVTSL</sequence>
<keyword evidence="2" id="KW-1185">Reference proteome</keyword>
<evidence type="ECO:0000313" key="2">
    <source>
        <dbReference type="Proteomes" id="UP000694395"/>
    </source>
</evidence>
<dbReference type="InterPro" id="IPR027417">
    <property type="entry name" value="P-loop_NTPase"/>
</dbReference>